<keyword evidence="4 6" id="KW-1133">Transmembrane helix</keyword>
<feature type="transmembrane region" description="Helical" evidence="6">
    <location>
        <begin position="110"/>
        <end position="129"/>
    </location>
</feature>
<evidence type="ECO:0000256" key="6">
    <source>
        <dbReference type="SAM" id="Phobius"/>
    </source>
</evidence>
<name>A0ABY9TIC7_9GAMM</name>
<evidence type="ECO:0000256" key="2">
    <source>
        <dbReference type="ARBA" id="ARBA00007362"/>
    </source>
</evidence>
<organism evidence="8 9">
    <name type="scientific">Thalassotalea nanhaiensis</name>
    <dbReference type="NCBI Taxonomy" id="3065648"/>
    <lineage>
        <taxon>Bacteria</taxon>
        <taxon>Pseudomonadati</taxon>
        <taxon>Pseudomonadota</taxon>
        <taxon>Gammaproteobacteria</taxon>
        <taxon>Alteromonadales</taxon>
        <taxon>Colwelliaceae</taxon>
        <taxon>Thalassotalea</taxon>
    </lineage>
</organism>
<reference evidence="9" key="1">
    <citation type="submission" date="2023-09" db="EMBL/GenBank/DDBJ databases">
        <authorList>
            <person name="Li S."/>
            <person name="Li X."/>
            <person name="Zhang C."/>
            <person name="Zhao Z."/>
        </authorList>
    </citation>
    <scope>NUCLEOTIDE SEQUENCE [LARGE SCALE GENOMIC DNA]</scope>
    <source>
        <strain evidence="9">SQ345</strain>
    </source>
</reference>
<dbReference type="InterPro" id="IPR050638">
    <property type="entry name" value="AA-Vitamin_Transporters"/>
</dbReference>
<feature type="transmembrane region" description="Helical" evidence="6">
    <location>
        <begin position="170"/>
        <end position="188"/>
    </location>
</feature>
<dbReference type="PANTHER" id="PTHR32322:SF2">
    <property type="entry name" value="EAMA DOMAIN-CONTAINING PROTEIN"/>
    <property type="match status" value="1"/>
</dbReference>
<dbReference type="Pfam" id="PF00892">
    <property type="entry name" value="EamA"/>
    <property type="match status" value="2"/>
</dbReference>
<protein>
    <submittedName>
        <fullName evidence="8">EamA family transporter</fullName>
    </submittedName>
</protein>
<feature type="domain" description="EamA" evidence="7">
    <location>
        <begin position="2"/>
        <end position="126"/>
    </location>
</feature>
<comment type="subcellular location">
    <subcellularLocation>
        <location evidence="1">Membrane</location>
        <topology evidence="1">Multi-pass membrane protein</topology>
    </subcellularLocation>
</comment>
<keyword evidence="5 6" id="KW-0472">Membrane</keyword>
<evidence type="ECO:0000256" key="4">
    <source>
        <dbReference type="ARBA" id="ARBA00022989"/>
    </source>
</evidence>
<feature type="transmembrane region" description="Helical" evidence="6">
    <location>
        <begin position="135"/>
        <end position="158"/>
    </location>
</feature>
<evidence type="ECO:0000256" key="5">
    <source>
        <dbReference type="ARBA" id="ARBA00023136"/>
    </source>
</evidence>
<feature type="transmembrane region" description="Helical" evidence="6">
    <location>
        <begin position="58"/>
        <end position="77"/>
    </location>
</feature>
<feature type="transmembrane region" description="Helical" evidence="6">
    <location>
        <begin position="255"/>
        <end position="275"/>
    </location>
</feature>
<sequence>MFFLVLVSIVWAFSFGLIKGQLTGIQPEVVASIRLLLCVLTFLPCLLFLKSFKPNSKLMLLGALQFGVMYLAYIQSYQYLPGYLVAVFTIFTPLYVLLANAVINKYFNVSYLLPVLISILGAGVIVFKSPQQAEFITGFLLLQVANIAFAIGQVSYKYVAKDQPDSENMLWMYVGAALLAGVYTAMSVDLGQVNIDAKQWWALIYLGVISSGLCFYFWNKGSKQVNTPTLAVMNNGYVPLAVIFAIIIFSESADYARLVVGGALIGLSVYIAYFLQKKNN</sequence>
<evidence type="ECO:0000313" key="9">
    <source>
        <dbReference type="Proteomes" id="UP001248581"/>
    </source>
</evidence>
<dbReference type="SUPFAM" id="SSF103481">
    <property type="entry name" value="Multidrug resistance efflux transporter EmrE"/>
    <property type="match status" value="2"/>
</dbReference>
<evidence type="ECO:0000256" key="1">
    <source>
        <dbReference type="ARBA" id="ARBA00004141"/>
    </source>
</evidence>
<feature type="transmembrane region" description="Helical" evidence="6">
    <location>
        <begin position="230"/>
        <end position="249"/>
    </location>
</feature>
<feature type="transmembrane region" description="Helical" evidence="6">
    <location>
        <begin position="200"/>
        <end position="218"/>
    </location>
</feature>
<keyword evidence="3 6" id="KW-0812">Transmembrane</keyword>
<feature type="domain" description="EamA" evidence="7">
    <location>
        <begin position="137"/>
        <end position="273"/>
    </location>
</feature>
<dbReference type="RefSeq" id="WP_348387658.1">
    <property type="nucleotide sequence ID" value="NZ_CP134146.1"/>
</dbReference>
<dbReference type="PANTHER" id="PTHR32322">
    <property type="entry name" value="INNER MEMBRANE TRANSPORTER"/>
    <property type="match status" value="1"/>
</dbReference>
<dbReference type="InterPro" id="IPR037185">
    <property type="entry name" value="EmrE-like"/>
</dbReference>
<comment type="similarity">
    <text evidence="2">Belongs to the EamA transporter family.</text>
</comment>
<dbReference type="EMBL" id="CP134146">
    <property type="protein sequence ID" value="WNC68502.1"/>
    <property type="molecule type" value="Genomic_DNA"/>
</dbReference>
<evidence type="ECO:0000259" key="7">
    <source>
        <dbReference type="Pfam" id="PF00892"/>
    </source>
</evidence>
<dbReference type="Proteomes" id="UP001248581">
    <property type="component" value="Chromosome"/>
</dbReference>
<keyword evidence="9" id="KW-1185">Reference proteome</keyword>
<feature type="transmembrane region" description="Helical" evidence="6">
    <location>
        <begin position="30"/>
        <end position="49"/>
    </location>
</feature>
<evidence type="ECO:0000313" key="8">
    <source>
        <dbReference type="EMBL" id="WNC68502.1"/>
    </source>
</evidence>
<feature type="transmembrane region" description="Helical" evidence="6">
    <location>
        <begin position="83"/>
        <end position="103"/>
    </location>
</feature>
<gene>
    <name evidence="8" type="ORF">RI845_18550</name>
</gene>
<dbReference type="InterPro" id="IPR000620">
    <property type="entry name" value="EamA_dom"/>
</dbReference>
<accession>A0ABY9TIC7</accession>
<proteinExistence type="inferred from homology"/>
<evidence type="ECO:0000256" key="3">
    <source>
        <dbReference type="ARBA" id="ARBA00022692"/>
    </source>
</evidence>